<dbReference type="NCBIfam" id="NF008106">
    <property type="entry name" value="PRK10852.1"/>
    <property type="match status" value="1"/>
</dbReference>
<sequence>MPSIHPATGHPPSPPADRTGAEAYVALFDVYGTLHLAPPPAARWHPAGTREARPARRWPAGIAAALLAGAALLTGGGASAETLLNVSYDPTRELYRDYNAAFGRHWEAEGNAPLEIAASHGGSGAQARAVIEGLDAQVVTLALASDVAAIAEKSGKIPADWQEKLPHNSAPYTSTIVFLVRAGNPKGIADWGDLVKDGVEVITPNPKTSGGARWNYLAAWAWADRTFGHDEARIRDYMGQLFAHVPVLDTGARGATTTFAQRGIGDALLAWENEAFLALNELGPDQFEIVVPSVSILAEPTVALVPGNLHSEEQGKAAGEYLEWLYSPEAQAIAAKHYYRVWDTSKADPADVARFPKLDLVSIDDFGGWAKAQPEHFGDGGVFDQIYKPR</sequence>
<dbReference type="PANTHER" id="PTHR30368">
    <property type="entry name" value="SULFATE-BINDING PROTEIN"/>
    <property type="match status" value="1"/>
</dbReference>
<dbReference type="GO" id="GO:1902358">
    <property type="term" value="P:sulfate transmembrane transport"/>
    <property type="evidence" value="ECO:0007669"/>
    <property type="project" value="InterPro"/>
</dbReference>
<evidence type="ECO:0000256" key="3">
    <source>
        <dbReference type="ARBA" id="ARBA00022448"/>
    </source>
</evidence>
<dbReference type="OrthoDB" id="9802127at2"/>
<dbReference type="GO" id="GO:0140104">
    <property type="term" value="F:molecular carrier activity"/>
    <property type="evidence" value="ECO:0007669"/>
    <property type="project" value="InterPro"/>
</dbReference>
<dbReference type="PROSITE" id="PS00757">
    <property type="entry name" value="PROK_SULFATE_BIND_2"/>
    <property type="match status" value="1"/>
</dbReference>
<dbReference type="Proteomes" id="UP000319255">
    <property type="component" value="Unassembled WGS sequence"/>
</dbReference>
<organism evidence="6 7">
    <name type="scientific">Amaricoccus solimangrovi</name>
    <dbReference type="NCBI Taxonomy" id="2589815"/>
    <lineage>
        <taxon>Bacteria</taxon>
        <taxon>Pseudomonadati</taxon>
        <taxon>Pseudomonadota</taxon>
        <taxon>Alphaproteobacteria</taxon>
        <taxon>Rhodobacterales</taxon>
        <taxon>Paracoccaceae</taxon>
        <taxon>Amaricoccus</taxon>
    </lineage>
</organism>
<keyword evidence="3" id="KW-0813">Transport</keyword>
<evidence type="ECO:0000313" key="6">
    <source>
        <dbReference type="EMBL" id="TPE51380.1"/>
    </source>
</evidence>
<dbReference type="RefSeq" id="WP_140453816.1">
    <property type="nucleotide sequence ID" value="NZ_VFRP01000007.1"/>
</dbReference>
<dbReference type="PANTHER" id="PTHR30368:SF2">
    <property type="entry name" value="SULFATE-BINDING PROTEIN"/>
    <property type="match status" value="1"/>
</dbReference>
<evidence type="ECO:0000313" key="7">
    <source>
        <dbReference type="Proteomes" id="UP000319255"/>
    </source>
</evidence>
<name>A0A501WSP8_9RHOB</name>
<keyword evidence="7" id="KW-1185">Reference proteome</keyword>
<comment type="subcellular location">
    <subcellularLocation>
        <location evidence="1">Periplasm</location>
    </subcellularLocation>
</comment>
<comment type="similarity">
    <text evidence="2">Belongs to the prokaryotic sulfate-binding protein family.</text>
</comment>
<dbReference type="GO" id="GO:1901681">
    <property type="term" value="F:sulfur compound binding"/>
    <property type="evidence" value="ECO:0007669"/>
    <property type="project" value="InterPro"/>
</dbReference>
<gene>
    <name evidence="6" type="ORF">FJM51_09065</name>
</gene>
<accession>A0A501WSP8</accession>
<dbReference type="Pfam" id="PF13531">
    <property type="entry name" value="SBP_bac_11"/>
    <property type="match status" value="1"/>
</dbReference>
<evidence type="ECO:0000256" key="5">
    <source>
        <dbReference type="ARBA" id="ARBA00022764"/>
    </source>
</evidence>
<dbReference type="AlphaFoldDB" id="A0A501WSP8"/>
<dbReference type="EMBL" id="VFRP01000007">
    <property type="protein sequence ID" value="TPE51380.1"/>
    <property type="molecule type" value="Genomic_DNA"/>
</dbReference>
<dbReference type="NCBIfam" id="TIGR00971">
    <property type="entry name" value="3a0106s03"/>
    <property type="match status" value="1"/>
</dbReference>
<protein>
    <submittedName>
        <fullName evidence="6">Sulfate ABC transporter substrate-binding protein</fullName>
    </submittedName>
</protein>
<evidence type="ECO:0000256" key="1">
    <source>
        <dbReference type="ARBA" id="ARBA00004418"/>
    </source>
</evidence>
<keyword evidence="4" id="KW-0732">Signal</keyword>
<dbReference type="InterPro" id="IPR005669">
    <property type="entry name" value="Thiosulph/SO4-bd"/>
</dbReference>
<reference evidence="6 7" key="1">
    <citation type="submission" date="2019-06" db="EMBL/GenBank/DDBJ databases">
        <title>A novel bacterium of genus Amaricoccus, isolated from marine sediment.</title>
        <authorList>
            <person name="Huang H."/>
            <person name="Mo K."/>
            <person name="Hu Y."/>
        </authorList>
    </citation>
    <scope>NUCLEOTIDE SEQUENCE [LARGE SCALE GENOMIC DNA]</scope>
    <source>
        <strain evidence="6 7">HB172011</strain>
    </source>
</reference>
<comment type="caution">
    <text evidence="6">The sequence shown here is derived from an EMBL/GenBank/DDBJ whole genome shotgun (WGS) entry which is preliminary data.</text>
</comment>
<evidence type="ECO:0000256" key="2">
    <source>
        <dbReference type="ARBA" id="ARBA00006099"/>
    </source>
</evidence>
<dbReference type="GO" id="GO:0042597">
    <property type="term" value="C:periplasmic space"/>
    <property type="evidence" value="ECO:0007669"/>
    <property type="project" value="UniProtKB-SubCell"/>
</dbReference>
<dbReference type="Gene3D" id="3.40.190.10">
    <property type="entry name" value="Periplasmic binding protein-like II"/>
    <property type="match status" value="2"/>
</dbReference>
<dbReference type="NCBIfam" id="NF008022">
    <property type="entry name" value="PRK10752.1"/>
    <property type="match status" value="1"/>
</dbReference>
<dbReference type="SUPFAM" id="SSF53850">
    <property type="entry name" value="Periplasmic binding protein-like II"/>
    <property type="match status" value="1"/>
</dbReference>
<evidence type="ECO:0000256" key="4">
    <source>
        <dbReference type="ARBA" id="ARBA00022729"/>
    </source>
</evidence>
<dbReference type="CDD" id="cd01005">
    <property type="entry name" value="PBP2_CysP"/>
    <property type="match status" value="1"/>
</dbReference>
<dbReference type="InterPro" id="IPR034408">
    <property type="entry name" value="Sulphate/thiosulphate_BS"/>
</dbReference>
<keyword evidence="5" id="KW-0574">Periplasm</keyword>
<proteinExistence type="inferred from homology"/>